<dbReference type="SUPFAM" id="SSF52540">
    <property type="entry name" value="P-loop containing nucleoside triphosphate hydrolases"/>
    <property type="match status" value="1"/>
</dbReference>
<keyword evidence="7" id="KW-0347">Helicase</keyword>
<dbReference type="Gene3D" id="1.10.3210.30">
    <property type="match status" value="1"/>
</dbReference>
<gene>
    <name evidence="14" type="ORF">ciss_02030</name>
</gene>
<dbReference type="InterPro" id="IPR050079">
    <property type="entry name" value="DEAD_box_RNA_helicase"/>
</dbReference>
<dbReference type="EMBL" id="BDJL01000003">
    <property type="protein sequence ID" value="GAV24270.1"/>
    <property type="molecule type" value="Genomic_DNA"/>
</dbReference>
<dbReference type="GO" id="GO:0003676">
    <property type="term" value="F:nucleic acid binding"/>
    <property type="evidence" value="ECO:0007669"/>
    <property type="project" value="InterPro"/>
</dbReference>
<name>A0A1L8CZC5_9THEO</name>
<dbReference type="NCBIfam" id="TIGR01587">
    <property type="entry name" value="cas3_core"/>
    <property type="match status" value="1"/>
</dbReference>
<dbReference type="PROSITE" id="PS51194">
    <property type="entry name" value="HELICASE_CTER"/>
    <property type="match status" value="1"/>
</dbReference>
<dbReference type="GO" id="GO:0003724">
    <property type="term" value="F:RNA helicase activity"/>
    <property type="evidence" value="ECO:0007669"/>
    <property type="project" value="TreeGrafter"/>
</dbReference>
<comment type="similarity">
    <text evidence="2">In the central section; belongs to the CRISPR-associated helicase Cas3 family.</text>
</comment>
<dbReference type="Gene3D" id="3.40.50.300">
    <property type="entry name" value="P-loop containing nucleotide triphosphate hydrolases"/>
    <property type="match status" value="2"/>
</dbReference>
<dbReference type="InterPro" id="IPR006483">
    <property type="entry name" value="CRISPR-assoc_Cas3_HD"/>
</dbReference>
<evidence type="ECO:0000313" key="15">
    <source>
        <dbReference type="Proteomes" id="UP000187338"/>
    </source>
</evidence>
<dbReference type="Pfam" id="PF22590">
    <property type="entry name" value="Cas3-like_C_2"/>
    <property type="match status" value="1"/>
</dbReference>
<dbReference type="GO" id="GO:0016787">
    <property type="term" value="F:hydrolase activity"/>
    <property type="evidence" value="ECO:0007669"/>
    <property type="project" value="UniProtKB-KW"/>
</dbReference>
<reference evidence="15" key="1">
    <citation type="submission" date="2016-12" db="EMBL/GenBank/DDBJ databases">
        <title>Draft Genome Sequences od Carboxydothermus pertinax and islandicus, Hydrogenogenic Carboxydotrophic Bacteria.</title>
        <authorList>
            <person name="Fukuyama Y."/>
            <person name="Ohmae K."/>
            <person name="Yoneda Y."/>
            <person name="Yoshida T."/>
            <person name="Sako Y."/>
        </authorList>
    </citation>
    <scope>NUCLEOTIDE SEQUENCE [LARGE SCALE GENOMIC DNA]</scope>
    <source>
        <strain evidence="15">SET</strain>
    </source>
</reference>
<sequence length="727" mass="85160">MGCFYMSQNIFAKPDESLKEHTEKVLKVFKSFRKIYQNAPAYAGDPLFFQKLFWAVFLHDFGKGATGFQEQLNPKGKRWGYRHELLSTYFVNLLPYNDNDLEDIHLWIVTHHKDLRELQEKYFDEETYNDRLKEIKPVEKELITFLEEGKRKFQEMFGDEFNLKDNLADNELLFKTLKKMIKNVRMEKKLEAKEKIRGILGRGFLMAADHLASAGKDYIENFPAPSRVYKFHNLYSTQKFCREFKGSLMLTAPTGSGKTEAALFWGEANQKPGEGDRVFYILPYTASINAMYDRLKEKFGEEKVGFLHGKAQYYLYKKLGEDDLTRIRDLKDLNRKILKPLKIMTPFQLIKAFFGVKGFEMNLAELLEAKVIVDEIHAYDPRTTALLLTSLKFLQDHFNVRTLVMSATIPTFLKNLIQEKLAISQEVTLTSDELNRFTRHRVEVLPYDIFNSMQKIKEYLNKGKKVLVILNTVKRAQEVYQLFADMPFRKKLLHGRFMQRHREAIERELSDLDLLVATQVVEVSLDIDYDVLFTEPAPLDALLQRFGRVNRKGQKGISKVYVLSTGSSEDQYIYYPDLVNKSIEVLKEVDILYEAKIQEMIDKVYGQGFTKKQEELFKEVEKSMKSLLDSLYPYVVFEENEDRFYKLFNSVEAVPERYLGEYQELVEQDKYFEAMGYLVNISLNQFFKLQKQGHIYRKDNLLVVGSRYDDELGLILDEPESILEGFI</sequence>
<evidence type="ECO:0000313" key="14">
    <source>
        <dbReference type="EMBL" id="GAV24270.1"/>
    </source>
</evidence>
<dbReference type="InterPro" id="IPR011545">
    <property type="entry name" value="DEAD/DEAH_box_helicase_dom"/>
</dbReference>
<dbReference type="InterPro" id="IPR006474">
    <property type="entry name" value="Helicase_Cas3_CRISPR-ass_core"/>
</dbReference>
<dbReference type="InterPro" id="IPR054712">
    <property type="entry name" value="Cas3-like_dom"/>
</dbReference>
<evidence type="ECO:0000256" key="1">
    <source>
        <dbReference type="ARBA" id="ARBA00006847"/>
    </source>
</evidence>
<keyword evidence="6" id="KW-0378">Hydrolase</keyword>
<accession>A0A1L8CZC5</accession>
<evidence type="ECO:0000256" key="9">
    <source>
        <dbReference type="ARBA" id="ARBA00023118"/>
    </source>
</evidence>
<dbReference type="PANTHER" id="PTHR47959:SF16">
    <property type="entry name" value="CRISPR-ASSOCIATED NUCLEASE_HELICASE CAS3-RELATED"/>
    <property type="match status" value="1"/>
</dbReference>
<dbReference type="STRING" id="661089.ciss_02030"/>
<dbReference type="GO" id="GO:0004519">
    <property type="term" value="F:endonuclease activity"/>
    <property type="evidence" value="ECO:0007669"/>
    <property type="project" value="UniProtKB-KW"/>
</dbReference>
<organism evidence="14 15">
    <name type="scientific">Carboxydothermus islandicus</name>
    <dbReference type="NCBI Taxonomy" id="661089"/>
    <lineage>
        <taxon>Bacteria</taxon>
        <taxon>Bacillati</taxon>
        <taxon>Bacillota</taxon>
        <taxon>Clostridia</taxon>
        <taxon>Thermoanaerobacterales</taxon>
        <taxon>Thermoanaerobacteraceae</taxon>
        <taxon>Carboxydothermus</taxon>
    </lineage>
</organism>
<feature type="domain" description="Helicase ATP-binding" evidence="11">
    <location>
        <begin position="239"/>
        <end position="427"/>
    </location>
</feature>
<evidence type="ECO:0000259" key="13">
    <source>
        <dbReference type="PROSITE" id="PS51643"/>
    </source>
</evidence>
<evidence type="ECO:0000256" key="7">
    <source>
        <dbReference type="ARBA" id="ARBA00022806"/>
    </source>
</evidence>
<dbReference type="InterPro" id="IPR027417">
    <property type="entry name" value="P-loop_NTPase"/>
</dbReference>
<keyword evidence="4" id="KW-0479">Metal-binding</keyword>
<dbReference type="NCBIfam" id="TIGR01596">
    <property type="entry name" value="cas3_HD"/>
    <property type="match status" value="1"/>
</dbReference>
<comment type="caution">
    <text evidence="14">The sequence shown here is derived from an EMBL/GenBank/DDBJ whole genome shotgun (WGS) entry which is preliminary data.</text>
</comment>
<dbReference type="PANTHER" id="PTHR47959">
    <property type="entry name" value="ATP-DEPENDENT RNA HELICASE RHLE-RELATED"/>
    <property type="match status" value="1"/>
</dbReference>
<protein>
    <submittedName>
        <fullName evidence="14">CRISPR-associated helicase/endonuclease Cas3</fullName>
    </submittedName>
</protein>
<dbReference type="SMART" id="SM00487">
    <property type="entry name" value="DEXDc"/>
    <property type="match status" value="1"/>
</dbReference>
<keyword evidence="3" id="KW-0540">Nuclease</keyword>
<comment type="similarity">
    <text evidence="10">Belongs to the DEAD box helicase family.</text>
</comment>
<keyword evidence="9" id="KW-0051">Antiviral defense</keyword>
<evidence type="ECO:0000256" key="5">
    <source>
        <dbReference type="ARBA" id="ARBA00022741"/>
    </source>
</evidence>
<dbReference type="Pfam" id="PF00270">
    <property type="entry name" value="DEAD"/>
    <property type="match status" value="1"/>
</dbReference>
<evidence type="ECO:0000259" key="12">
    <source>
        <dbReference type="PROSITE" id="PS51194"/>
    </source>
</evidence>
<evidence type="ECO:0000256" key="6">
    <source>
        <dbReference type="ARBA" id="ARBA00022801"/>
    </source>
</evidence>
<feature type="domain" description="HD Cas3-type" evidence="13">
    <location>
        <begin position="11"/>
        <end position="211"/>
    </location>
</feature>
<dbReference type="GO" id="GO:0051607">
    <property type="term" value="P:defense response to virus"/>
    <property type="evidence" value="ECO:0007669"/>
    <property type="project" value="UniProtKB-KW"/>
</dbReference>
<dbReference type="PROSITE" id="PS51192">
    <property type="entry name" value="HELICASE_ATP_BIND_1"/>
    <property type="match status" value="1"/>
</dbReference>
<keyword evidence="8" id="KW-0067">ATP-binding</keyword>
<dbReference type="SMART" id="SM00490">
    <property type="entry name" value="HELICc"/>
    <property type="match status" value="1"/>
</dbReference>
<dbReference type="PROSITE" id="PS51643">
    <property type="entry name" value="HD_CAS3"/>
    <property type="match status" value="1"/>
</dbReference>
<evidence type="ECO:0000256" key="10">
    <source>
        <dbReference type="ARBA" id="ARBA00038437"/>
    </source>
</evidence>
<dbReference type="CDD" id="cd09641">
    <property type="entry name" value="Cas3''_I"/>
    <property type="match status" value="1"/>
</dbReference>
<keyword evidence="5" id="KW-0547">Nucleotide-binding</keyword>
<dbReference type="InterPro" id="IPR001650">
    <property type="entry name" value="Helicase_C-like"/>
</dbReference>
<dbReference type="GO" id="GO:0005829">
    <property type="term" value="C:cytosol"/>
    <property type="evidence" value="ECO:0007669"/>
    <property type="project" value="TreeGrafter"/>
</dbReference>
<keyword evidence="15" id="KW-1185">Reference proteome</keyword>
<evidence type="ECO:0000256" key="4">
    <source>
        <dbReference type="ARBA" id="ARBA00022723"/>
    </source>
</evidence>
<dbReference type="Proteomes" id="UP000187338">
    <property type="component" value="Unassembled WGS sequence"/>
</dbReference>
<dbReference type="AlphaFoldDB" id="A0A1L8CZC5"/>
<comment type="similarity">
    <text evidence="1">In the N-terminal section; belongs to the CRISPR-associated nuclease Cas3-HD family.</text>
</comment>
<keyword evidence="14" id="KW-0255">Endonuclease</keyword>
<evidence type="ECO:0000256" key="3">
    <source>
        <dbReference type="ARBA" id="ARBA00022722"/>
    </source>
</evidence>
<evidence type="ECO:0000256" key="8">
    <source>
        <dbReference type="ARBA" id="ARBA00022840"/>
    </source>
</evidence>
<dbReference type="GO" id="GO:0005524">
    <property type="term" value="F:ATP binding"/>
    <property type="evidence" value="ECO:0007669"/>
    <property type="project" value="UniProtKB-KW"/>
</dbReference>
<dbReference type="GO" id="GO:0046872">
    <property type="term" value="F:metal ion binding"/>
    <property type="evidence" value="ECO:0007669"/>
    <property type="project" value="UniProtKB-KW"/>
</dbReference>
<dbReference type="InterPro" id="IPR038257">
    <property type="entry name" value="CRISPR-assoc_Cas3_HD_sf"/>
</dbReference>
<evidence type="ECO:0000259" key="11">
    <source>
        <dbReference type="PROSITE" id="PS51192"/>
    </source>
</evidence>
<proteinExistence type="inferred from homology"/>
<evidence type="ECO:0000256" key="2">
    <source>
        <dbReference type="ARBA" id="ARBA00009046"/>
    </source>
</evidence>
<dbReference type="InterPro" id="IPR014001">
    <property type="entry name" value="Helicase_ATP-bd"/>
</dbReference>
<feature type="domain" description="Helicase C-terminal" evidence="12">
    <location>
        <begin position="455"/>
        <end position="605"/>
    </location>
</feature>